<dbReference type="STRING" id="269621.A0A238FH07"/>
<dbReference type="Proteomes" id="UP000198372">
    <property type="component" value="Unassembled WGS sequence"/>
</dbReference>
<feature type="region of interest" description="Disordered" evidence="10">
    <location>
        <begin position="43"/>
        <end position="91"/>
    </location>
</feature>
<keyword evidence="4 9" id="KW-0812">Transmembrane</keyword>
<protein>
    <recommendedName>
        <fullName evidence="3 9">Mitochondrial import inner membrane translocase subunit Tim21</fullName>
    </recommendedName>
</protein>
<keyword evidence="7 9" id="KW-0496">Mitochondrion</keyword>
<evidence type="ECO:0000256" key="6">
    <source>
        <dbReference type="ARBA" id="ARBA00022989"/>
    </source>
</evidence>
<dbReference type="AlphaFoldDB" id="A0A238FH07"/>
<keyword evidence="12" id="KW-1185">Reference proteome</keyword>
<dbReference type="PANTHER" id="PTHR13032:SF6">
    <property type="entry name" value="MITOCHONDRIAL IMPORT INNER MEMBRANE TRANSLOCASE SUBUNIT TIM21"/>
    <property type="match status" value="1"/>
</dbReference>
<feature type="compositionally biased region" description="Low complexity" evidence="10">
    <location>
        <begin position="43"/>
        <end position="56"/>
    </location>
</feature>
<keyword evidence="9" id="KW-0653">Protein transport</keyword>
<evidence type="ECO:0000313" key="12">
    <source>
        <dbReference type="Proteomes" id="UP000198372"/>
    </source>
</evidence>
<gene>
    <name evidence="11" type="ORF">BQ2448_4002</name>
</gene>
<keyword evidence="6 9" id="KW-1133">Transmembrane helix</keyword>
<sequence length="390" mass="42489">MAAILTSHLVKRSTTHPPRLASWALPAVAAIAPLGLRCASSSSSSSSASSSTSPSADPHPYLSQLGGRGPNPTYGSASTAGPHLGPFPLPHDTREAQMRAAKAKWAELGTGEKIVFVSVWTGSGLVVLVGGVLAVVVLWSTGSELWSEASPTRIFEDATERVKQSQELRSVLIEPLSFHGANSSNRLRRNRRISHQLSTDPATGQDLMRIQFWVQAHDPIADQKAWWPWIKRFVSVAIWQDSTQPTAFVTRDEKRAELEEQKKLLEEKEKKPVGWGEWVVGGMSSALKGLVPRTSTASNSGRDSNGTSGAALFKRARKPDLGEWSTAEVVAELKKDPTTGAFVYQSLTAFVPDTRHPNKYRIDIPTAVVGEPTRGLDRLRFWNRTKTVAA</sequence>
<dbReference type="OrthoDB" id="436405at2759"/>
<dbReference type="Gene3D" id="3.10.450.320">
    <property type="entry name" value="Mitochondrial import inner membrane translocase subunit Tim21"/>
    <property type="match status" value="1"/>
</dbReference>
<dbReference type="InterPro" id="IPR013261">
    <property type="entry name" value="Tim21"/>
</dbReference>
<evidence type="ECO:0000256" key="4">
    <source>
        <dbReference type="ARBA" id="ARBA00022692"/>
    </source>
</evidence>
<dbReference type="GO" id="GO:0005744">
    <property type="term" value="C:TIM23 mitochondrial import inner membrane translocase complex"/>
    <property type="evidence" value="ECO:0007669"/>
    <property type="project" value="UniProtKB-UniRule"/>
</dbReference>
<comment type="similarity">
    <text evidence="2 9">Belongs to the TIM21 family.</text>
</comment>
<evidence type="ECO:0000256" key="10">
    <source>
        <dbReference type="SAM" id="MobiDB-lite"/>
    </source>
</evidence>
<feature type="transmembrane region" description="Helical" evidence="9">
    <location>
        <begin position="114"/>
        <end position="139"/>
    </location>
</feature>
<comment type="function">
    <text evidence="9">Essential component of the TIM23 complex, a complex that mediates the translocation of transit peptide-containing proteins across the mitochondrial inner membrane.</text>
</comment>
<evidence type="ECO:0000256" key="5">
    <source>
        <dbReference type="ARBA" id="ARBA00022946"/>
    </source>
</evidence>
<dbReference type="InterPro" id="IPR038552">
    <property type="entry name" value="Tim21_IMS_sf"/>
</dbReference>
<comment type="subunit">
    <text evidence="9">Component of the TIM23 complex.</text>
</comment>
<keyword evidence="9" id="KW-0999">Mitochondrion inner membrane</keyword>
<comment type="subcellular location">
    <subcellularLocation>
        <location evidence="9">Mitochondrion inner membrane</location>
        <topology evidence="9">Single-pass membrane protein</topology>
    </subcellularLocation>
    <subcellularLocation>
        <location evidence="1">Mitochondrion membrane</location>
        <topology evidence="1">Single-pass membrane protein</topology>
    </subcellularLocation>
</comment>
<evidence type="ECO:0000256" key="8">
    <source>
        <dbReference type="ARBA" id="ARBA00023136"/>
    </source>
</evidence>
<keyword evidence="8 9" id="KW-0472">Membrane</keyword>
<organism evidence="11 12">
    <name type="scientific">Microbotryum intermedium</name>
    <dbReference type="NCBI Taxonomy" id="269621"/>
    <lineage>
        <taxon>Eukaryota</taxon>
        <taxon>Fungi</taxon>
        <taxon>Dikarya</taxon>
        <taxon>Basidiomycota</taxon>
        <taxon>Pucciniomycotina</taxon>
        <taxon>Microbotryomycetes</taxon>
        <taxon>Microbotryales</taxon>
        <taxon>Microbotryaceae</taxon>
        <taxon>Microbotryum</taxon>
    </lineage>
</organism>
<evidence type="ECO:0000313" key="11">
    <source>
        <dbReference type="EMBL" id="SCV72465.1"/>
    </source>
</evidence>
<keyword evidence="9" id="KW-0811">Translocation</keyword>
<proteinExistence type="inferred from homology"/>
<dbReference type="PANTHER" id="PTHR13032">
    <property type="entry name" value="MITOCHONDRIAL IMPORT INNER MEMBRANE TRANSLOCASE SUBUNIT TIM21"/>
    <property type="match status" value="1"/>
</dbReference>
<evidence type="ECO:0000256" key="1">
    <source>
        <dbReference type="ARBA" id="ARBA00004304"/>
    </source>
</evidence>
<name>A0A238FH07_9BASI</name>
<dbReference type="GO" id="GO:0030150">
    <property type="term" value="P:protein import into mitochondrial matrix"/>
    <property type="evidence" value="ECO:0007669"/>
    <property type="project" value="UniProtKB-UniRule"/>
</dbReference>
<evidence type="ECO:0000256" key="2">
    <source>
        <dbReference type="ARBA" id="ARBA00010867"/>
    </source>
</evidence>
<dbReference type="EMBL" id="FMSP01000009">
    <property type="protein sequence ID" value="SCV72465.1"/>
    <property type="molecule type" value="Genomic_DNA"/>
</dbReference>
<dbReference type="Pfam" id="PF08294">
    <property type="entry name" value="TIM21"/>
    <property type="match status" value="1"/>
</dbReference>
<evidence type="ECO:0000256" key="9">
    <source>
        <dbReference type="RuleBase" id="RU367142"/>
    </source>
</evidence>
<evidence type="ECO:0000256" key="3">
    <source>
        <dbReference type="ARBA" id="ARBA00020726"/>
    </source>
</evidence>
<keyword evidence="9" id="KW-0813">Transport</keyword>
<keyword evidence="5" id="KW-0809">Transit peptide</keyword>
<evidence type="ECO:0000256" key="7">
    <source>
        <dbReference type="ARBA" id="ARBA00023128"/>
    </source>
</evidence>
<accession>A0A238FH07</accession>
<reference evidence="12" key="1">
    <citation type="submission" date="2016-09" db="EMBL/GenBank/DDBJ databases">
        <authorList>
            <person name="Jeantristanb JTB J.-T."/>
            <person name="Ricardo R."/>
        </authorList>
    </citation>
    <scope>NUCLEOTIDE SEQUENCE [LARGE SCALE GENOMIC DNA]</scope>
</reference>